<accession>A0ABV7TAG0</accession>
<dbReference type="PRINTS" id="PR00039">
    <property type="entry name" value="HTHLYSR"/>
</dbReference>
<dbReference type="EMBL" id="JBHRXI010000001">
    <property type="protein sequence ID" value="MFC3612479.1"/>
    <property type="molecule type" value="Genomic_DNA"/>
</dbReference>
<reference evidence="7" key="1">
    <citation type="journal article" date="2019" name="Int. J. Syst. Evol. Microbiol.">
        <title>The Global Catalogue of Microorganisms (GCM) 10K type strain sequencing project: providing services to taxonomists for standard genome sequencing and annotation.</title>
        <authorList>
            <consortium name="The Broad Institute Genomics Platform"/>
            <consortium name="The Broad Institute Genome Sequencing Center for Infectious Disease"/>
            <person name="Wu L."/>
            <person name="Ma J."/>
        </authorList>
    </citation>
    <scope>NUCLEOTIDE SEQUENCE [LARGE SCALE GENOMIC DNA]</scope>
    <source>
        <strain evidence="7">KCTC 42911</strain>
    </source>
</reference>
<dbReference type="PANTHER" id="PTHR30537">
    <property type="entry name" value="HTH-TYPE TRANSCRIPTIONAL REGULATOR"/>
    <property type="match status" value="1"/>
</dbReference>
<dbReference type="PROSITE" id="PS50931">
    <property type="entry name" value="HTH_LYSR"/>
    <property type="match status" value="1"/>
</dbReference>
<dbReference type="InterPro" id="IPR000847">
    <property type="entry name" value="LysR_HTH_N"/>
</dbReference>
<dbReference type="RefSeq" id="WP_386733662.1">
    <property type="nucleotide sequence ID" value="NZ_JBHRXI010000001.1"/>
</dbReference>
<dbReference type="Pfam" id="PF00126">
    <property type="entry name" value="HTH_1"/>
    <property type="match status" value="1"/>
</dbReference>
<dbReference type="SUPFAM" id="SSF53850">
    <property type="entry name" value="Periplasmic binding protein-like II"/>
    <property type="match status" value="1"/>
</dbReference>
<evidence type="ECO:0000259" key="5">
    <source>
        <dbReference type="PROSITE" id="PS50931"/>
    </source>
</evidence>
<dbReference type="InterPro" id="IPR036390">
    <property type="entry name" value="WH_DNA-bd_sf"/>
</dbReference>
<sequence>MNWQGIRFDWNHARAFLATAEEGSLSAGARALGVTQPTLGRQVAALEAELGVTLFERVGKGLILTPAGAELLTHVRAMRDAATHLSLSAAGQSQDIGGTIRITASEVMCTHVLPPVLLRLREVAPRLMLDIVAADDLRDLQRREADIAIRHARPTQPELIARMLKDGSAQLYAATSYLDRRGRPRTEADLSGHDFISFGDVDRMIGFLAEVGLPLKRENFPVGSESGVAAWALVEAGLGISLMSDHVARASRGIERVLPERAPISFPVWLVTHRELHTARRIRVVFDLLAEFLSSEMV</sequence>
<dbReference type="SUPFAM" id="SSF46785">
    <property type="entry name" value="Winged helix' DNA-binding domain"/>
    <property type="match status" value="1"/>
</dbReference>
<dbReference type="PANTHER" id="PTHR30537:SF3">
    <property type="entry name" value="TRANSCRIPTIONAL REGULATORY PROTEIN"/>
    <property type="match status" value="1"/>
</dbReference>
<evidence type="ECO:0000256" key="1">
    <source>
        <dbReference type="ARBA" id="ARBA00009437"/>
    </source>
</evidence>
<dbReference type="Gene3D" id="1.10.10.10">
    <property type="entry name" value="Winged helix-like DNA-binding domain superfamily/Winged helix DNA-binding domain"/>
    <property type="match status" value="1"/>
</dbReference>
<dbReference type="InterPro" id="IPR058163">
    <property type="entry name" value="LysR-type_TF_proteobact-type"/>
</dbReference>
<comment type="caution">
    <text evidence="6">The sequence shown here is derived from an EMBL/GenBank/DDBJ whole genome shotgun (WGS) entry which is preliminary data.</text>
</comment>
<evidence type="ECO:0000256" key="3">
    <source>
        <dbReference type="ARBA" id="ARBA00023125"/>
    </source>
</evidence>
<name>A0ABV7TAG0_9RHOB</name>
<evidence type="ECO:0000313" key="7">
    <source>
        <dbReference type="Proteomes" id="UP001595629"/>
    </source>
</evidence>
<gene>
    <name evidence="6" type="ORF">ACFORG_01790</name>
</gene>
<keyword evidence="4" id="KW-0804">Transcription</keyword>
<comment type="similarity">
    <text evidence="1">Belongs to the LysR transcriptional regulatory family.</text>
</comment>
<dbReference type="InterPro" id="IPR036388">
    <property type="entry name" value="WH-like_DNA-bd_sf"/>
</dbReference>
<dbReference type="Gene3D" id="3.40.190.290">
    <property type="match status" value="1"/>
</dbReference>
<evidence type="ECO:0000256" key="4">
    <source>
        <dbReference type="ARBA" id="ARBA00023163"/>
    </source>
</evidence>
<organism evidence="6 7">
    <name type="scientific">Lutimaribacter marinistellae</name>
    <dbReference type="NCBI Taxonomy" id="1820329"/>
    <lineage>
        <taxon>Bacteria</taxon>
        <taxon>Pseudomonadati</taxon>
        <taxon>Pseudomonadota</taxon>
        <taxon>Alphaproteobacteria</taxon>
        <taxon>Rhodobacterales</taxon>
        <taxon>Roseobacteraceae</taxon>
        <taxon>Lutimaribacter</taxon>
    </lineage>
</organism>
<proteinExistence type="inferred from homology"/>
<evidence type="ECO:0000313" key="6">
    <source>
        <dbReference type="EMBL" id="MFC3612479.1"/>
    </source>
</evidence>
<dbReference type="InterPro" id="IPR005119">
    <property type="entry name" value="LysR_subst-bd"/>
</dbReference>
<dbReference type="Proteomes" id="UP001595629">
    <property type="component" value="Unassembled WGS sequence"/>
</dbReference>
<keyword evidence="7" id="KW-1185">Reference proteome</keyword>
<keyword evidence="3" id="KW-0238">DNA-binding</keyword>
<keyword evidence="2" id="KW-0805">Transcription regulation</keyword>
<evidence type="ECO:0000256" key="2">
    <source>
        <dbReference type="ARBA" id="ARBA00023015"/>
    </source>
</evidence>
<dbReference type="Pfam" id="PF03466">
    <property type="entry name" value="LysR_substrate"/>
    <property type="match status" value="1"/>
</dbReference>
<protein>
    <submittedName>
        <fullName evidence="6">LysR family transcriptional regulator</fullName>
    </submittedName>
</protein>
<feature type="domain" description="HTH lysR-type" evidence="5">
    <location>
        <begin position="8"/>
        <end position="65"/>
    </location>
</feature>